<evidence type="ECO:0008006" key="3">
    <source>
        <dbReference type="Google" id="ProtNLM"/>
    </source>
</evidence>
<dbReference type="PANTHER" id="PTHR11014:SF63">
    <property type="entry name" value="METALLOPEPTIDASE, PUTATIVE (AFU_ORTHOLOGUE AFUA_6G09600)-RELATED"/>
    <property type="match status" value="1"/>
</dbReference>
<comment type="caution">
    <text evidence="1">The sequence shown here is derived from an EMBL/GenBank/DDBJ whole genome shotgun (WGS) entry which is preliminary data.</text>
</comment>
<dbReference type="SUPFAM" id="SSF53187">
    <property type="entry name" value="Zn-dependent exopeptidases"/>
    <property type="match status" value="1"/>
</dbReference>
<evidence type="ECO:0000313" key="2">
    <source>
        <dbReference type="Proteomes" id="UP001280121"/>
    </source>
</evidence>
<dbReference type="AlphaFoldDB" id="A0AAE0CLL2"/>
<dbReference type="InterPro" id="IPR036264">
    <property type="entry name" value="Bact_exopeptidase_dim_dom"/>
</dbReference>
<dbReference type="PANTHER" id="PTHR11014">
    <property type="entry name" value="PEPTIDASE M20 FAMILY MEMBER"/>
    <property type="match status" value="1"/>
</dbReference>
<sequence length="201" mass="21849">MIKEGALDKFQGSFGLHIAPEIPTVTIGSRPGPLLAGGGRLEAGQARNVILATLRFGGTFRSMTTEGLSYLQQRIKEITEIQAAVHQCSATVDFLEEKQRPYPVTVNDEELYEHTKEVGASLLGGPNVCLLPMTMGTEDFSFYSQKMEAAFFMIGAKNETLKSGNLHTPYLVIDEDIIPTGAALHTAVAISYLDQQAVETK</sequence>
<dbReference type="Pfam" id="PF01546">
    <property type="entry name" value="Peptidase_M20"/>
    <property type="match status" value="1"/>
</dbReference>
<protein>
    <recommendedName>
        <fullName evidence="3">Peptidase M20 dimerisation domain-containing protein</fullName>
    </recommendedName>
</protein>
<dbReference type="Gene3D" id="3.30.70.360">
    <property type="match status" value="1"/>
</dbReference>
<dbReference type="Proteomes" id="UP001280121">
    <property type="component" value="Unassembled WGS sequence"/>
</dbReference>
<proteinExistence type="predicted"/>
<dbReference type="GO" id="GO:0005783">
    <property type="term" value="C:endoplasmic reticulum"/>
    <property type="evidence" value="ECO:0007669"/>
    <property type="project" value="TreeGrafter"/>
</dbReference>
<dbReference type="InterPro" id="IPR017439">
    <property type="entry name" value="Amidohydrolase"/>
</dbReference>
<name>A0AAE0CLL2_9ROSI</name>
<dbReference type="SUPFAM" id="SSF55031">
    <property type="entry name" value="Bacterial exopeptidase dimerisation domain"/>
    <property type="match status" value="1"/>
</dbReference>
<organism evidence="1 2">
    <name type="scientific">Dipteronia dyeriana</name>
    <dbReference type="NCBI Taxonomy" id="168575"/>
    <lineage>
        <taxon>Eukaryota</taxon>
        <taxon>Viridiplantae</taxon>
        <taxon>Streptophyta</taxon>
        <taxon>Embryophyta</taxon>
        <taxon>Tracheophyta</taxon>
        <taxon>Spermatophyta</taxon>
        <taxon>Magnoliopsida</taxon>
        <taxon>eudicotyledons</taxon>
        <taxon>Gunneridae</taxon>
        <taxon>Pentapetalae</taxon>
        <taxon>rosids</taxon>
        <taxon>malvids</taxon>
        <taxon>Sapindales</taxon>
        <taxon>Sapindaceae</taxon>
        <taxon>Hippocastanoideae</taxon>
        <taxon>Acereae</taxon>
        <taxon>Dipteronia</taxon>
    </lineage>
</organism>
<accession>A0AAE0CLL2</accession>
<gene>
    <name evidence="1" type="ORF">Ddye_008666</name>
</gene>
<dbReference type="InterPro" id="IPR002933">
    <property type="entry name" value="Peptidase_M20"/>
</dbReference>
<dbReference type="EMBL" id="JANJYI010000003">
    <property type="protein sequence ID" value="KAK2655614.1"/>
    <property type="molecule type" value="Genomic_DNA"/>
</dbReference>
<keyword evidence="2" id="KW-1185">Reference proteome</keyword>
<evidence type="ECO:0000313" key="1">
    <source>
        <dbReference type="EMBL" id="KAK2655614.1"/>
    </source>
</evidence>
<dbReference type="Gene3D" id="3.40.630.10">
    <property type="entry name" value="Zn peptidases"/>
    <property type="match status" value="2"/>
</dbReference>
<dbReference type="GO" id="GO:0009850">
    <property type="term" value="P:auxin metabolic process"/>
    <property type="evidence" value="ECO:0007669"/>
    <property type="project" value="TreeGrafter"/>
</dbReference>
<reference evidence="1" key="1">
    <citation type="journal article" date="2023" name="Plant J.">
        <title>Genome sequences and population genomics provide insights into the demographic history, inbreeding, and mutation load of two 'living fossil' tree species of Dipteronia.</title>
        <authorList>
            <person name="Feng Y."/>
            <person name="Comes H.P."/>
            <person name="Chen J."/>
            <person name="Zhu S."/>
            <person name="Lu R."/>
            <person name="Zhang X."/>
            <person name="Li P."/>
            <person name="Qiu J."/>
            <person name="Olsen K.M."/>
            <person name="Qiu Y."/>
        </authorList>
    </citation>
    <scope>NUCLEOTIDE SEQUENCE</scope>
    <source>
        <strain evidence="1">KIB01</strain>
    </source>
</reference>
<dbReference type="GO" id="GO:0010179">
    <property type="term" value="F:IAA-Ala conjugate hydrolase activity"/>
    <property type="evidence" value="ECO:0007669"/>
    <property type="project" value="TreeGrafter"/>
</dbReference>